<feature type="signal peptide" evidence="1">
    <location>
        <begin position="1"/>
        <end position="21"/>
    </location>
</feature>
<accession>A0A1H7FR79</accession>
<dbReference type="STRING" id="1855283.SAMN05216382_0061"/>
<dbReference type="EMBL" id="FNZZ01000001">
    <property type="protein sequence ID" value="SEK25865.1"/>
    <property type="molecule type" value="Genomic_DNA"/>
</dbReference>
<evidence type="ECO:0000313" key="2">
    <source>
        <dbReference type="EMBL" id="SEK25865.1"/>
    </source>
</evidence>
<sequence length="290" mass="30586">MSRSALVAALALLFAAQPASAGDRRWGGKLLLTNGVTSVEGAAGGGLATWAVIAGNETRDGVGGKVNATLVALPDFDLESFGAAIGVNDRLELSYTHQSFDTRAAGAALGLGRGFTFQQDIYGAKLRVIGDAVWDQDSWLPQIAVGVQHKRANRGAIIRAVGGRHDRGTDFYVAATKVLLSRSLVLNATVRATKANQFGLLGFGGDRHDHYRPQFEGSAGIMLSPRFVLGAEARTKPSNLNFACEQTAVDAFAAWALARNVSLTAAYVDLGDIATVRRQRGAFLSIQGSL</sequence>
<evidence type="ECO:0000313" key="3">
    <source>
        <dbReference type="Proteomes" id="UP000199214"/>
    </source>
</evidence>
<organism evidence="2 3">
    <name type="scientific">Sphingomonas palmae</name>
    <dbReference type="NCBI Taxonomy" id="1855283"/>
    <lineage>
        <taxon>Bacteria</taxon>
        <taxon>Pseudomonadati</taxon>
        <taxon>Pseudomonadota</taxon>
        <taxon>Alphaproteobacteria</taxon>
        <taxon>Sphingomonadales</taxon>
        <taxon>Sphingomonadaceae</taxon>
        <taxon>Sphingomonas</taxon>
    </lineage>
</organism>
<proteinExistence type="predicted"/>
<evidence type="ECO:0000256" key="1">
    <source>
        <dbReference type="SAM" id="SignalP"/>
    </source>
</evidence>
<gene>
    <name evidence="2" type="ORF">SAMN05216382_0061</name>
</gene>
<keyword evidence="3" id="KW-1185">Reference proteome</keyword>
<feature type="chain" id="PRO_5011451411" description="DUF3034 family protein" evidence="1">
    <location>
        <begin position="22"/>
        <end position="290"/>
    </location>
</feature>
<reference evidence="3" key="1">
    <citation type="submission" date="2016-10" db="EMBL/GenBank/DDBJ databases">
        <authorList>
            <person name="Varghese N."/>
            <person name="Submissions S."/>
        </authorList>
    </citation>
    <scope>NUCLEOTIDE SEQUENCE [LARGE SCALE GENOMIC DNA]</scope>
    <source>
        <strain evidence="3">JS21-1</strain>
    </source>
</reference>
<dbReference type="Pfam" id="PF11231">
    <property type="entry name" value="DUF3034"/>
    <property type="match status" value="1"/>
</dbReference>
<evidence type="ECO:0008006" key="4">
    <source>
        <dbReference type="Google" id="ProtNLM"/>
    </source>
</evidence>
<protein>
    <recommendedName>
        <fullName evidence="4">DUF3034 family protein</fullName>
    </recommendedName>
</protein>
<dbReference type="OrthoDB" id="9126735at2"/>
<dbReference type="Proteomes" id="UP000199214">
    <property type="component" value="Unassembled WGS sequence"/>
</dbReference>
<dbReference type="RefSeq" id="WP_093002235.1">
    <property type="nucleotide sequence ID" value="NZ_FNZZ01000001.1"/>
</dbReference>
<name>A0A1H7FR79_9SPHN</name>
<dbReference type="AlphaFoldDB" id="A0A1H7FR79"/>
<keyword evidence="1" id="KW-0732">Signal</keyword>
<dbReference type="InterPro" id="IPR021393">
    <property type="entry name" value="DUF3034"/>
</dbReference>